<keyword evidence="4" id="KW-1185">Reference proteome</keyword>
<dbReference type="InterPro" id="IPR052895">
    <property type="entry name" value="HetReg/Transcr_Mod"/>
</dbReference>
<sequence length="671" mass="75596">MQQRSKYQYTKLPSGKVPRDAQKPQGESPKTTSRPRSLIRLLELLPGVANDELCLTVRLADLNDRPSYEALSYVWGSETNPLRISIGRRWSLDISQNLECALRHIRYEDRSRTLWVDAVCINQEDLQERSQQVAMMGDIYKLASRVIVWLGPEENDSDRALDFFASLASMIHVNWAQGTMRPSAFGQSQPQWADESPVPFDDIPKDYAAIRALVNRPWFERVWIRQEITLGSSRSIVMCGNKVILWQDFRNAIWCLSTKGDDQVDDPDDQTCLAYKLPFISNLCRAQLRNIRSVLADVRSAKCKDPRDRVYGLLNLLEPHVEELGIVPDYNLTTTEVYLDLVLKSISHHKSLKLLRSAGLQRNVPKLPSWVPDLTVEKGAVEGGQFTNATAQLPPQASYLGDGVLKVAGIAISRIAQASPICGDTSVYDHPHIFHSMEALRSNEPRSKEALAYYGNKVNLREAYCRAVSFDQFDEKMFPRSTESPGFRESSTELTRILDAKEITDDIANRSTIHFLANTFVCGRSICIAEDGRLGLVPLSAQPGDLVCVLLGCSTAMTLRKTPDSPEIYELVGETWMDGVMDGEAVLGPLPDDFRAVWRQEYFGEAVFYCPSFLNTRKASFSWEDPRLSQFPIDRKGFEGGTRKDGESLARLVTADMLKERGVQLNDFLLV</sequence>
<evidence type="ECO:0000256" key="1">
    <source>
        <dbReference type="SAM" id="MobiDB-lite"/>
    </source>
</evidence>
<dbReference type="PANTHER" id="PTHR24148">
    <property type="entry name" value="ANKYRIN REPEAT DOMAIN-CONTAINING PROTEIN 39 HOMOLOG-RELATED"/>
    <property type="match status" value="1"/>
</dbReference>
<dbReference type="InterPro" id="IPR010730">
    <property type="entry name" value="HET"/>
</dbReference>
<dbReference type="HOGENOM" id="CLU_004184_7_4_1"/>
<gene>
    <name evidence="3" type="ORF">S7711_01573</name>
</gene>
<dbReference type="Proteomes" id="UP000028045">
    <property type="component" value="Unassembled WGS sequence"/>
</dbReference>
<evidence type="ECO:0000313" key="4">
    <source>
        <dbReference type="Proteomes" id="UP000028045"/>
    </source>
</evidence>
<protein>
    <recommendedName>
        <fullName evidence="2">Heterokaryon incompatibility domain-containing protein</fullName>
    </recommendedName>
</protein>
<dbReference type="Pfam" id="PF26639">
    <property type="entry name" value="Het-6_barrel"/>
    <property type="match status" value="1"/>
</dbReference>
<dbReference type="AlphaFoldDB" id="A0A084BC40"/>
<organism evidence="3 4">
    <name type="scientific">Stachybotrys chartarum (strain CBS 109288 / IBT 7711)</name>
    <name type="common">Toxic black mold</name>
    <name type="synonym">Stilbospora chartarum</name>
    <dbReference type="NCBI Taxonomy" id="1280523"/>
    <lineage>
        <taxon>Eukaryota</taxon>
        <taxon>Fungi</taxon>
        <taxon>Dikarya</taxon>
        <taxon>Ascomycota</taxon>
        <taxon>Pezizomycotina</taxon>
        <taxon>Sordariomycetes</taxon>
        <taxon>Hypocreomycetidae</taxon>
        <taxon>Hypocreales</taxon>
        <taxon>Stachybotryaceae</taxon>
        <taxon>Stachybotrys</taxon>
    </lineage>
</organism>
<feature type="domain" description="Heterokaryon incompatibility" evidence="2">
    <location>
        <begin position="68"/>
        <end position="227"/>
    </location>
</feature>
<dbReference type="PANTHER" id="PTHR24148:SF64">
    <property type="entry name" value="HETEROKARYON INCOMPATIBILITY DOMAIN-CONTAINING PROTEIN"/>
    <property type="match status" value="1"/>
</dbReference>
<feature type="region of interest" description="Disordered" evidence="1">
    <location>
        <begin position="1"/>
        <end position="34"/>
    </location>
</feature>
<dbReference type="EMBL" id="KL647400">
    <property type="protein sequence ID" value="KEY75119.1"/>
    <property type="molecule type" value="Genomic_DNA"/>
</dbReference>
<accession>A0A084BC40</accession>
<proteinExistence type="predicted"/>
<evidence type="ECO:0000313" key="3">
    <source>
        <dbReference type="EMBL" id="KEY75119.1"/>
    </source>
</evidence>
<dbReference type="Pfam" id="PF06985">
    <property type="entry name" value="HET"/>
    <property type="match status" value="1"/>
</dbReference>
<evidence type="ECO:0000259" key="2">
    <source>
        <dbReference type="Pfam" id="PF06985"/>
    </source>
</evidence>
<name>A0A084BC40_STACB</name>
<reference evidence="3 4" key="1">
    <citation type="journal article" date="2014" name="BMC Genomics">
        <title>Comparative genome sequencing reveals chemotype-specific gene clusters in the toxigenic black mold Stachybotrys.</title>
        <authorList>
            <person name="Semeiks J."/>
            <person name="Borek D."/>
            <person name="Otwinowski Z."/>
            <person name="Grishin N.V."/>
        </authorList>
    </citation>
    <scope>NUCLEOTIDE SEQUENCE [LARGE SCALE GENOMIC DNA]</scope>
    <source>
        <strain evidence="4">CBS 109288 / IBT 7711</strain>
    </source>
</reference>
<dbReference type="OrthoDB" id="4850726at2759"/>